<evidence type="ECO:0000313" key="3">
    <source>
        <dbReference type="Proteomes" id="UP000622890"/>
    </source>
</evidence>
<accession>A0A934SUT2</accession>
<dbReference type="Proteomes" id="UP000622890">
    <property type="component" value="Unassembled WGS sequence"/>
</dbReference>
<feature type="compositionally biased region" description="Polar residues" evidence="1">
    <location>
        <begin position="361"/>
        <end position="375"/>
    </location>
</feature>
<dbReference type="EMBL" id="JAEPBG010000001">
    <property type="protein sequence ID" value="MBK4733202.1"/>
    <property type="molecule type" value="Genomic_DNA"/>
</dbReference>
<feature type="compositionally biased region" description="Low complexity" evidence="1">
    <location>
        <begin position="376"/>
        <end position="385"/>
    </location>
</feature>
<organism evidence="2 3">
    <name type="scientific">Noviherbaspirillum pedocola</name>
    <dbReference type="NCBI Taxonomy" id="2801341"/>
    <lineage>
        <taxon>Bacteria</taxon>
        <taxon>Pseudomonadati</taxon>
        <taxon>Pseudomonadota</taxon>
        <taxon>Betaproteobacteria</taxon>
        <taxon>Burkholderiales</taxon>
        <taxon>Oxalobacteraceae</taxon>
        <taxon>Noviherbaspirillum</taxon>
    </lineage>
</organism>
<dbReference type="RefSeq" id="WP_200589800.1">
    <property type="nucleotide sequence ID" value="NZ_JAEPBG010000001.1"/>
</dbReference>
<sequence length="414" mass="44878">MANLVRQELAALEAAPPLQPPLPSLPDNSASSELDRNAMARGALAPVSYAVPIIPSLAIPAMMRGWKASAPRLVFGPVYPQPAGPMAGRDMVVPDSATLPVVPPKRSLGKPVSKGSQPMLWQITTRLETEFRERQRKASSILEQTLAHASAADAAIAQWNRLQPRLSEFLVSYPKFTELAEFKDYIAVVQIAALHMDGLFKNAKGTYAKWLIAEAINGLWACLEKARRQPDGTPGCGEAERRQWLAEIQAALYGYVHGQLQNADALPARFIGLLTEMFDGDLGSKEMREVYGQRFATRISEVLGNKNMRKVSTWHAAGKYREPSCSDLVQAHFDKGGRSAVVSMIRDALALEASALATGIPPTSSDQSSRQAMQLSTTTSTTVTTNAEAVRAHEHSASDAQAADKARDHQANSV</sequence>
<evidence type="ECO:0000256" key="1">
    <source>
        <dbReference type="SAM" id="MobiDB-lite"/>
    </source>
</evidence>
<reference evidence="2" key="1">
    <citation type="submission" date="2021-01" db="EMBL/GenBank/DDBJ databases">
        <title>Genome sequence of strain Noviherbaspirillum sp. DKR-6.</title>
        <authorList>
            <person name="Chaudhary D.K."/>
        </authorList>
    </citation>
    <scope>NUCLEOTIDE SEQUENCE</scope>
    <source>
        <strain evidence="2">DKR-6</strain>
    </source>
</reference>
<feature type="region of interest" description="Disordered" evidence="1">
    <location>
        <begin position="359"/>
        <end position="414"/>
    </location>
</feature>
<evidence type="ECO:0000313" key="2">
    <source>
        <dbReference type="EMBL" id="MBK4733202.1"/>
    </source>
</evidence>
<keyword evidence="3" id="KW-1185">Reference proteome</keyword>
<protein>
    <submittedName>
        <fullName evidence="2">Uncharacterized protein</fullName>
    </submittedName>
</protein>
<proteinExistence type="predicted"/>
<feature type="compositionally biased region" description="Basic and acidic residues" evidence="1">
    <location>
        <begin position="390"/>
        <end position="414"/>
    </location>
</feature>
<name>A0A934SUT2_9BURK</name>
<dbReference type="AlphaFoldDB" id="A0A934SUT2"/>
<gene>
    <name evidence="2" type="ORF">JJB74_01035</name>
</gene>
<comment type="caution">
    <text evidence="2">The sequence shown here is derived from an EMBL/GenBank/DDBJ whole genome shotgun (WGS) entry which is preliminary data.</text>
</comment>